<gene>
    <name evidence="1" type="ORF">pEaSNUABM5_00315</name>
</gene>
<accession>A0A7T8EPU3</accession>
<name>A0A7T8EPU3_9CAUD</name>
<sequence length="255" mass="29809">MNIQGMNFFQLQQKIDEVFDHAIMHLGLEEMWEYVVKNNKSGSHYNYHSTRHMKEMATIAYWLLNRSYYQQAFQSPDAIWAYDQCKAMMAACLIHDMNHSLGRKDDDYNITQAIDALIAMMQQHPYALTFLSVDSVQIAEVERNIRITRFPYSDDMQPNTIYQKCIRDADILYSMQDSAAKAVVDNLRLEMGIRFDKYRTCTRQEFIADRMPFIKTCKMFTQAAQDVMRQQLEFGAHEVHLLSYAADADATDNSK</sequence>
<dbReference type="EMBL" id="MW366843">
    <property type="protein sequence ID" value="QQO90457.1"/>
    <property type="molecule type" value="Genomic_DNA"/>
</dbReference>
<keyword evidence="2" id="KW-1185">Reference proteome</keyword>
<dbReference type="Proteomes" id="UP000596123">
    <property type="component" value="Segment"/>
</dbReference>
<dbReference type="Gene3D" id="1.10.3210.10">
    <property type="entry name" value="Hypothetical protein af1432"/>
    <property type="match status" value="1"/>
</dbReference>
<evidence type="ECO:0008006" key="3">
    <source>
        <dbReference type="Google" id="ProtNLM"/>
    </source>
</evidence>
<proteinExistence type="predicted"/>
<dbReference type="SUPFAM" id="SSF109604">
    <property type="entry name" value="HD-domain/PDEase-like"/>
    <property type="match status" value="1"/>
</dbReference>
<protein>
    <recommendedName>
        <fullName evidence="3">Phosphohydrolase</fullName>
    </recommendedName>
</protein>
<organism evidence="1 2">
    <name type="scientific">Erwinia phage pEa_SNUABM_5</name>
    <dbReference type="NCBI Taxonomy" id="2797313"/>
    <lineage>
        <taxon>Viruses</taxon>
        <taxon>Duplodnaviria</taxon>
        <taxon>Heunggongvirae</taxon>
        <taxon>Uroviricota</taxon>
        <taxon>Caudoviricetes</taxon>
        <taxon>Rivsvirus</taxon>
        <taxon>Rivsvirus SNUABM5</taxon>
    </lineage>
</organism>
<reference evidence="1 2" key="1">
    <citation type="submission" date="2020-12" db="EMBL/GenBank/DDBJ databases">
        <title>Complete genome sequence of Erwinia phage pEa_SNUABM_5.</title>
        <authorList>
            <person name="Kim S.G."/>
            <person name="Lee S.B."/>
            <person name="Kwon J."/>
            <person name="Park S.C."/>
        </authorList>
    </citation>
    <scope>NUCLEOTIDE SEQUENCE [LARGE SCALE GENOMIC DNA]</scope>
</reference>
<evidence type="ECO:0000313" key="1">
    <source>
        <dbReference type="EMBL" id="QQO90457.1"/>
    </source>
</evidence>
<evidence type="ECO:0000313" key="2">
    <source>
        <dbReference type="Proteomes" id="UP000596123"/>
    </source>
</evidence>